<dbReference type="InterPro" id="IPR051603">
    <property type="entry name" value="Zinc-ADH_QOR/CCCR"/>
</dbReference>
<dbReference type="SUPFAM" id="SSF50129">
    <property type="entry name" value="GroES-like"/>
    <property type="match status" value="1"/>
</dbReference>
<dbReference type="InterPro" id="IPR013154">
    <property type="entry name" value="ADH-like_N"/>
</dbReference>
<proteinExistence type="predicted"/>
<accession>A0AA49Q6E2</accession>
<feature type="domain" description="Enoyl reductase (ER)" evidence="2">
    <location>
        <begin position="10"/>
        <end position="341"/>
    </location>
</feature>
<dbReference type="InterPro" id="IPR036291">
    <property type="entry name" value="NAD(P)-bd_dom_sf"/>
</dbReference>
<sequence>MRALTIDAHGGTEQVRYREDVATPTPEPGEVLVRMRAVALNRLDLWTVGGLPGVTITPPWVLGADGVGVIQGIAGEAPGLRLGDRVVINPGISCRRCEWCLKGEHPLCVTFGLLGEHHPGSFAEYVVVPASNVMKVAHNVPDDIAAAFTLATLTAWRMCVSRAQVQAGEDVLIWGIGGGVAQAALRICKQRGARVWVTSSDPAKLEQARAMGADECLNHATEDVGRVIRERTNKRGVDVVIDSVGEKTWNASLQALTRGGRLVTCGGTSGPKLEMDVRRLFWYQWSLMGSTMGNDAEFAAVTAELNAGRLWPTVDAVYPLAEGRAAFERMARGEQFGKLVLRVSDG</sequence>
<name>A0AA49Q6E2_9BACT</name>
<keyword evidence="5" id="KW-1185">Reference proteome</keyword>
<dbReference type="RefSeq" id="WP_367886727.1">
    <property type="nucleotide sequence ID" value="NZ_CP130612.1"/>
</dbReference>
<evidence type="ECO:0000313" key="5">
    <source>
        <dbReference type="Proteomes" id="UP001229955"/>
    </source>
</evidence>
<dbReference type="Proteomes" id="UP001229955">
    <property type="component" value="Chromosome"/>
</dbReference>
<dbReference type="Pfam" id="PF08240">
    <property type="entry name" value="ADH_N"/>
    <property type="match status" value="1"/>
</dbReference>
<organism evidence="4 5">
    <name type="scientific">Pseudogemmatithrix spongiicola</name>
    <dbReference type="NCBI Taxonomy" id="3062599"/>
    <lineage>
        <taxon>Bacteria</taxon>
        <taxon>Pseudomonadati</taxon>
        <taxon>Gemmatimonadota</taxon>
        <taxon>Gemmatimonadia</taxon>
        <taxon>Gemmatimonadales</taxon>
        <taxon>Gemmatimonadaceae</taxon>
        <taxon>Pseudogemmatithrix</taxon>
    </lineage>
</organism>
<dbReference type="Gene3D" id="3.90.180.10">
    <property type="entry name" value="Medium-chain alcohol dehydrogenases, catalytic domain"/>
    <property type="match status" value="1"/>
</dbReference>
<dbReference type="SUPFAM" id="SSF51735">
    <property type="entry name" value="NAD(P)-binding Rossmann-fold domains"/>
    <property type="match status" value="1"/>
</dbReference>
<dbReference type="PANTHER" id="PTHR44154">
    <property type="entry name" value="QUINONE OXIDOREDUCTASE"/>
    <property type="match status" value="1"/>
</dbReference>
<dbReference type="InterPro" id="IPR011032">
    <property type="entry name" value="GroES-like_sf"/>
</dbReference>
<dbReference type="InterPro" id="IPR013149">
    <property type="entry name" value="ADH-like_C"/>
</dbReference>
<evidence type="ECO:0000313" key="4">
    <source>
        <dbReference type="EMBL" id="WKW13932.1"/>
    </source>
</evidence>
<evidence type="ECO:0000313" key="3">
    <source>
        <dbReference type="EMBL" id="WKW11022.1"/>
    </source>
</evidence>
<evidence type="ECO:0000256" key="1">
    <source>
        <dbReference type="ARBA" id="ARBA00022857"/>
    </source>
</evidence>
<dbReference type="Gene3D" id="3.40.50.720">
    <property type="entry name" value="NAD(P)-binding Rossmann-like Domain"/>
    <property type="match status" value="1"/>
</dbReference>
<gene>
    <name evidence="3" type="ORF">Strain138_000256</name>
    <name evidence="4" type="ORF">Strain318_000256</name>
</gene>
<dbReference type="InterPro" id="IPR020843">
    <property type="entry name" value="ER"/>
</dbReference>
<dbReference type="PANTHER" id="PTHR44154:SF1">
    <property type="entry name" value="QUINONE OXIDOREDUCTASE"/>
    <property type="match status" value="1"/>
</dbReference>
<keyword evidence="1" id="KW-0521">NADP</keyword>
<dbReference type="EMBL" id="CP130612">
    <property type="protein sequence ID" value="WKW11022.1"/>
    <property type="molecule type" value="Genomic_DNA"/>
</dbReference>
<dbReference type="AlphaFoldDB" id="A0AA49Q6E2"/>
<dbReference type="Pfam" id="PF00107">
    <property type="entry name" value="ADH_zinc_N"/>
    <property type="match status" value="1"/>
</dbReference>
<dbReference type="SMART" id="SM00829">
    <property type="entry name" value="PKS_ER"/>
    <property type="match status" value="1"/>
</dbReference>
<evidence type="ECO:0000259" key="2">
    <source>
        <dbReference type="SMART" id="SM00829"/>
    </source>
</evidence>
<protein>
    <submittedName>
        <fullName evidence="4">Zinc-binding dehydrogenase</fullName>
    </submittedName>
</protein>
<dbReference type="EMBL" id="CP130613">
    <property type="protein sequence ID" value="WKW13932.1"/>
    <property type="molecule type" value="Genomic_DNA"/>
</dbReference>
<reference evidence="4" key="1">
    <citation type="submission" date="2023-07" db="EMBL/GenBank/DDBJ databases">
        <authorList>
            <person name="Haufschild T."/>
            <person name="Kallscheuer N."/>
            <person name="Hammer J."/>
            <person name="Kohn T."/>
            <person name="Kabuu M."/>
            <person name="Jogler M."/>
            <person name="Wohfarth N."/>
            <person name="Heuer A."/>
            <person name="Rohde M."/>
            <person name="van Teeseling M.C.F."/>
            <person name="Jogler C."/>
        </authorList>
    </citation>
    <scope>NUCLEOTIDE SEQUENCE</scope>
    <source>
        <strain evidence="3">Strain 138</strain>
        <strain evidence="4">Strain 318</strain>
    </source>
</reference>
<accession>A0AA49Q3N6</accession>
<dbReference type="KEGG" id="pspc:Strain318_000256"/>
<dbReference type="GO" id="GO:0016491">
    <property type="term" value="F:oxidoreductase activity"/>
    <property type="evidence" value="ECO:0007669"/>
    <property type="project" value="InterPro"/>
</dbReference>